<feature type="transmembrane region" description="Helical" evidence="9">
    <location>
        <begin position="281"/>
        <end position="307"/>
    </location>
</feature>
<feature type="domain" description="Cytochrome b561" evidence="11">
    <location>
        <begin position="214"/>
        <end position="408"/>
    </location>
</feature>
<dbReference type="EMBL" id="EQ973914">
    <property type="protein sequence ID" value="EEF39066.1"/>
    <property type="molecule type" value="Genomic_DNA"/>
</dbReference>
<dbReference type="PROSITE" id="PS50836">
    <property type="entry name" value="DOMON"/>
    <property type="match status" value="1"/>
</dbReference>
<dbReference type="SMART" id="SM00664">
    <property type="entry name" value="DoH"/>
    <property type="match status" value="1"/>
</dbReference>
<reference evidence="13" key="1">
    <citation type="journal article" date="2010" name="Nat. Biotechnol.">
        <title>Draft genome sequence of the oilseed species Ricinus communis.</title>
        <authorList>
            <person name="Chan A.P."/>
            <person name="Crabtree J."/>
            <person name="Zhao Q."/>
            <person name="Lorenzi H."/>
            <person name="Orvis J."/>
            <person name="Puiu D."/>
            <person name="Melake-Berhan A."/>
            <person name="Jones K.M."/>
            <person name="Redman J."/>
            <person name="Chen G."/>
            <person name="Cahoon E.B."/>
            <person name="Gedil M."/>
            <person name="Stanke M."/>
            <person name="Haas B.J."/>
            <person name="Wortman J.R."/>
            <person name="Fraser-Liggett C.M."/>
            <person name="Ravel J."/>
            <person name="Rabinowicz P.D."/>
        </authorList>
    </citation>
    <scope>NUCLEOTIDE SEQUENCE [LARGE SCALE GENOMIC DNA]</scope>
    <source>
        <strain evidence="13">cv. Hale</strain>
    </source>
</reference>
<protein>
    <submittedName>
        <fullName evidence="12">Dopamine beta-monooxygenase, putative</fullName>
    </submittedName>
</protein>
<evidence type="ECO:0000256" key="3">
    <source>
        <dbReference type="ARBA" id="ARBA00022692"/>
    </source>
</evidence>
<evidence type="ECO:0000256" key="9">
    <source>
        <dbReference type="SAM" id="Phobius"/>
    </source>
</evidence>
<dbReference type="eggNOG" id="KOG4293">
    <property type="taxonomic scope" value="Eukaryota"/>
</dbReference>
<keyword evidence="3 9" id="KW-0812">Transmembrane</keyword>
<keyword evidence="2" id="KW-0813">Transport</keyword>
<evidence type="ECO:0000256" key="8">
    <source>
        <dbReference type="SAM" id="MobiDB-lite"/>
    </source>
</evidence>
<feature type="compositionally biased region" description="Polar residues" evidence="8">
    <location>
        <begin position="51"/>
        <end position="63"/>
    </location>
</feature>
<dbReference type="SMART" id="SM00665">
    <property type="entry name" value="B561"/>
    <property type="match status" value="1"/>
</dbReference>
<proteinExistence type="predicted"/>
<dbReference type="Proteomes" id="UP000008311">
    <property type="component" value="Unassembled WGS sequence"/>
</dbReference>
<feature type="domain" description="DOMON" evidence="10">
    <location>
        <begin position="98"/>
        <end position="211"/>
    </location>
</feature>
<organism evidence="12 13">
    <name type="scientific">Ricinus communis</name>
    <name type="common">Castor bean</name>
    <dbReference type="NCBI Taxonomy" id="3988"/>
    <lineage>
        <taxon>Eukaryota</taxon>
        <taxon>Viridiplantae</taxon>
        <taxon>Streptophyta</taxon>
        <taxon>Embryophyta</taxon>
        <taxon>Tracheophyta</taxon>
        <taxon>Spermatophyta</taxon>
        <taxon>Magnoliopsida</taxon>
        <taxon>eudicotyledons</taxon>
        <taxon>Gunneridae</taxon>
        <taxon>Pentapetalae</taxon>
        <taxon>rosids</taxon>
        <taxon>fabids</taxon>
        <taxon>Malpighiales</taxon>
        <taxon>Euphorbiaceae</taxon>
        <taxon>Acalyphoideae</taxon>
        <taxon>Acalypheae</taxon>
        <taxon>Ricinus</taxon>
    </lineage>
</organism>
<dbReference type="InParanoid" id="B9SBI1"/>
<feature type="transmembrane region" description="Helical" evidence="9">
    <location>
        <begin position="319"/>
        <end position="337"/>
    </location>
</feature>
<keyword evidence="7 9" id="KW-0472">Membrane</keyword>
<evidence type="ECO:0000256" key="7">
    <source>
        <dbReference type="ARBA" id="ARBA00023136"/>
    </source>
</evidence>
<gene>
    <name evidence="12" type="ORF">RCOM_0718420</name>
</gene>
<feature type="transmembrane region" description="Helical" evidence="9">
    <location>
        <begin position="12"/>
        <end position="33"/>
    </location>
</feature>
<evidence type="ECO:0000256" key="6">
    <source>
        <dbReference type="ARBA" id="ARBA00022989"/>
    </source>
</evidence>
<name>B9SBI1_RICCO</name>
<dbReference type="CDD" id="cd09631">
    <property type="entry name" value="DOMON_DOH"/>
    <property type="match status" value="1"/>
</dbReference>
<feature type="transmembrane region" description="Helical" evidence="9">
    <location>
        <begin position="349"/>
        <end position="373"/>
    </location>
</feature>
<keyword evidence="4" id="KW-0732">Signal</keyword>
<evidence type="ECO:0000256" key="4">
    <source>
        <dbReference type="ARBA" id="ARBA00022729"/>
    </source>
</evidence>
<evidence type="ECO:0000313" key="13">
    <source>
        <dbReference type="Proteomes" id="UP000008311"/>
    </source>
</evidence>
<dbReference type="Gene3D" id="1.20.120.1770">
    <property type="match status" value="1"/>
</dbReference>
<dbReference type="CDD" id="cd08760">
    <property type="entry name" value="Cyt_b561_FRRS1_like"/>
    <property type="match status" value="1"/>
</dbReference>
<feature type="region of interest" description="Disordered" evidence="8">
    <location>
        <begin position="48"/>
        <end position="67"/>
    </location>
</feature>
<dbReference type="GO" id="GO:0016020">
    <property type="term" value="C:membrane"/>
    <property type="evidence" value="ECO:0007669"/>
    <property type="project" value="UniProtKB-SubCell"/>
</dbReference>
<dbReference type="STRING" id="3988.B9SBI1"/>
<sequence>MGNSIFRALRPFIILICFLAFLFIPNNIFVSAYDKFRGPGRINDETVVAEEQQSSESTYTAPNSPGVDRSELCNTDMSTFLPPPYNNISNMVCIPVWNTYLLRYHKREGNLVTFIISAVYTTGWVGIGFSKDGLMAGSSAMVGWFTKQGHARIKQYYLQGPRSSQVIADAGELDITKVPPAVVLHGPMIYLAFQAKFEKPLARQPIILAFGTRYPNHHHLSIHDDKTTILFDFSAGSASSGYINPGQMKKNHGILGIFAWSLLLPVGAIVARYLKHKDPLWYYLHAGIQFVGFLFALATVVLGQQLYTKINADIPAHRSIGIFVLTITILQILAFFLRPKKDAKIRRYWNWYHGWFGRIALFFGALNVVLGIHAGSAGIAWKICYGFLIATIMLTVIILEVLSRLRRSETTPPSSFQMNPIS</sequence>
<dbReference type="PANTHER" id="PTHR23130">
    <property type="entry name" value="CYTOCHROME B561 AND DOMON DOMAIN-CONTAINING PROTEIN"/>
    <property type="match status" value="1"/>
</dbReference>
<evidence type="ECO:0000256" key="1">
    <source>
        <dbReference type="ARBA" id="ARBA00004370"/>
    </source>
</evidence>
<evidence type="ECO:0000256" key="2">
    <source>
        <dbReference type="ARBA" id="ARBA00022448"/>
    </source>
</evidence>
<feature type="transmembrane region" description="Helical" evidence="9">
    <location>
        <begin position="254"/>
        <end position="274"/>
    </location>
</feature>
<feature type="transmembrane region" description="Helical" evidence="9">
    <location>
        <begin position="379"/>
        <end position="402"/>
    </location>
</feature>
<evidence type="ECO:0000259" key="10">
    <source>
        <dbReference type="PROSITE" id="PS50836"/>
    </source>
</evidence>
<accession>B9SBI1</accession>
<comment type="subcellular location">
    <subcellularLocation>
        <location evidence="1">Membrane</location>
    </subcellularLocation>
</comment>
<feature type="transmembrane region" description="Helical" evidence="9">
    <location>
        <begin position="111"/>
        <end position="129"/>
    </location>
</feature>
<evidence type="ECO:0000313" key="12">
    <source>
        <dbReference type="EMBL" id="EEF39066.1"/>
    </source>
</evidence>
<evidence type="ECO:0000259" key="11">
    <source>
        <dbReference type="PROSITE" id="PS50939"/>
    </source>
</evidence>
<keyword evidence="5" id="KW-0249">Electron transport</keyword>
<dbReference type="AlphaFoldDB" id="B9SBI1"/>
<dbReference type="InterPro" id="IPR005018">
    <property type="entry name" value="DOMON_domain"/>
</dbReference>
<dbReference type="PROSITE" id="PS50939">
    <property type="entry name" value="CYTOCHROME_B561"/>
    <property type="match status" value="1"/>
</dbReference>
<dbReference type="PANTHER" id="PTHR23130:SF115">
    <property type="entry name" value="OS01G0680900 PROTEIN"/>
    <property type="match status" value="1"/>
</dbReference>
<keyword evidence="6 9" id="KW-1133">Transmembrane helix</keyword>
<evidence type="ECO:0000256" key="5">
    <source>
        <dbReference type="ARBA" id="ARBA00022982"/>
    </source>
</evidence>
<dbReference type="Pfam" id="PF03351">
    <property type="entry name" value="DOMON"/>
    <property type="match status" value="1"/>
</dbReference>
<dbReference type="GO" id="GO:0004497">
    <property type="term" value="F:monooxygenase activity"/>
    <property type="evidence" value="ECO:0007669"/>
    <property type="project" value="UniProtKB-KW"/>
</dbReference>
<dbReference type="InterPro" id="IPR045266">
    <property type="entry name" value="DOH_DOMON"/>
</dbReference>
<keyword evidence="13" id="KW-1185">Reference proteome</keyword>
<dbReference type="InterPro" id="IPR006593">
    <property type="entry name" value="Cyt_b561/ferric_Rdtase_TM"/>
</dbReference>